<gene>
    <name evidence="1" type="ORF">GCM10010170_075830</name>
</gene>
<evidence type="ECO:0000313" key="2">
    <source>
        <dbReference type="Proteomes" id="UP001501444"/>
    </source>
</evidence>
<evidence type="ECO:0000313" key="1">
    <source>
        <dbReference type="EMBL" id="GAA2373199.1"/>
    </source>
</evidence>
<organism evidence="1 2">
    <name type="scientific">Dactylosporangium salmoneum</name>
    <dbReference type="NCBI Taxonomy" id="53361"/>
    <lineage>
        <taxon>Bacteria</taxon>
        <taxon>Bacillati</taxon>
        <taxon>Actinomycetota</taxon>
        <taxon>Actinomycetes</taxon>
        <taxon>Micromonosporales</taxon>
        <taxon>Micromonosporaceae</taxon>
        <taxon>Dactylosporangium</taxon>
    </lineage>
</organism>
<keyword evidence="2" id="KW-1185">Reference proteome</keyword>
<dbReference type="EMBL" id="BAAARV010000074">
    <property type="protein sequence ID" value="GAA2373199.1"/>
    <property type="molecule type" value="Genomic_DNA"/>
</dbReference>
<sequence length="54" mass="5795">MRATGQVGSVQDGPGAGIAASVITPPDELLFETIMPYGRNGFNLQPIEGRLHWQ</sequence>
<proteinExistence type="predicted"/>
<protein>
    <submittedName>
        <fullName evidence="1">Uncharacterized protein</fullName>
    </submittedName>
</protein>
<accession>A0ABP5UB82</accession>
<dbReference type="Proteomes" id="UP001501444">
    <property type="component" value="Unassembled WGS sequence"/>
</dbReference>
<name>A0ABP5UB82_9ACTN</name>
<reference evidence="2" key="1">
    <citation type="journal article" date="2019" name="Int. J. Syst. Evol. Microbiol.">
        <title>The Global Catalogue of Microorganisms (GCM) 10K type strain sequencing project: providing services to taxonomists for standard genome sequencing and annotation.</title>
        <authorList>
            <consortium name="The Broad Institute Genomics Platform"/>
            <consortium name="The Broad Institute Genome Sequencing Center for Infectious Disease"/>
            <person name="Wu L."/>
            <person name="Ma J."/>
        </authorList>
    </citation>
    <scope>NUCLEOTIDE SEQUENCE [LARGE SCALE GENOMIC DNA]</scope>
    <source>
        <strain evidence="2">JCM 3272</strain>
    </source>
</reference>
<comment type="caution">
    <text evidence="1">The sequence shown here is derived from an EMBL/GenBank/DDBJ whole genome shotgun (WGS) entry which is preliminary data.</text>
</comment>